<name>A0A5C8CE76_9SPIR</name>
<keyword evidence="4" id="KW-0812">Transmembrane</keyword>
<keyword evidence="3" id="KW-0378">Hydrolase</keyword>
<dbReference type="SUPFAM" id="SSF53187">
    <property type="entry name" value="Zn-dependent exopeptidases"/>
    <property type="match status" value="1"/>
</dbReference>
<dbReference type="Proteomes" id="UP000325116">
    <property type="component" value="Unassembled WGS sequence"/>
</dbReference>
<keyword evidence="4" id="KW-0472">Membrane</keyword>
<dbReference type="GO" id="GO:0009253">
    <property type="term" value="P:peptidoglycan catabolic process"/>
    <property type="evidence" value="ECO:0007669"/>
    <property type="project" value="InterPro"/>
</dbReference>
<gene>
    <name evidence="6" type="ORF">EPJ80_08175</name>
</gene>
<feature type="domain" description="MurNAc-LAA" evidence="5">
    <location>
        <begin position="59"/>
        <end position="303"/>
    </location>
</feature>
<dbReference type="InterPro" id="IPR002508">
    <property type="entry name" value="MurNAc-LAA_cat"/>
</dbReference>
<sequence length="308" mass="36033">MKNRNHFIIFSVVIIILIIVGFVSVIVTADNNIKKESEAKKNDNSIRKNIKPKNNKIKILIDPGHNAATKGSVGWLGYEYYMTLRLAKQLTGILDEDNRFEYFLSRDGDYYSSAIKEYMTNNYQKLLGIYETKIRKDSKLENLTRYQTIELYAIRNYAIDNNYDLLLSLHFDYMPYTNRRAKTEGFHVIVSPYNGEFNVSMQIANRISQRMQENYKISPTIALDRYIPQSVWNFYDRDNLLKEGISIRGLIVLGDEFEFEYNKKTFKKDIPSVMVEAGFIHDWKLGGNKALKEISQKIYEALKDIYIN</sequence>
<dbReference type="GO" id="GO:0008745">
    <property type="term" value="F:N-acetylmuramoyl-L-alanine amidase activity"/>
    <property type="evidence" value="ECO:0007669"/>
    <property type="project" value="UniProtKB-EC"/>
</dbReference>
<evidence type="ECO:0000256" key="4">
    <source>
        <dbReference type="SAM" id="Phobius"/>
    </source>
</evidence>
<dbReference type="RefSeq" id="WP_147758603.1">
    <property type="nucleotide sequence ID" value="NZ_SAXT01000005.1"/>
</dbReference>
<keyword evidence="4" id="KW-1133">Transmembrane helix</keyword>
<feature type="transmembrane region" description="Helical" evidence="4">
    <location>
        <begin position="7"/>
        <end position="27"/>
    </location>
</feature>
<accession>A0A5C8CE76</accession>
<evidence type="ECO:0000256" key="3">
    <source>
        <dbReference type="ARBA" id="ARBA00022801"/>
    </source>
</evidence>
<comment type="caution">
    <text evidence="6">The sequence shown here is derived from an EMBL/GenBank/DDBJ whole genome shotgun (WGS) entry which is preliminary data.</text>
</comment>
<protein>
    <recommendedName>
        <fullName evidence="2">N-acetylmuramoyl-L-alanine amidase</fullName>
        <ecNumber evidence="2">3.5.1.28</ecNumber>
    </recommendedName>
</protein>
<comment type="catalytic activity">
    <reaction evidence="1">
        <text>Hydrolyzes the link between N-acetylmuramoyl residues and L-amino acid residues in certain cell-wall glycopeptides.</text>
        <dbReference type="EC" id="3.5.1.28"/>
    </reaction>
</comment>
<dbReference type="Pfam" id="PF01520">
    <property type="entry name" value="Amidase_3"/>
    <property type="match status" value="1"/>
</dbReference>
<dbReference type="CDD" id="cd02696">
    <property type="entry name" value="MurNAc-LAA"/>
    <property type="match status" value="1"/>
</dbReference>
<dbReference type="GO" id="GO:0030288">
    <property type="term" value="C:outer membrane-bounded periplasmic space"/>
    <property type="evidence" value="ECO:0007669"/>
    <property type="project" value="TreeGrafter"/>
</dbReference>
<reference evidence="6 7" key="1">
    <citation type="journal article" date="1992" name="Lakartidningen">
        <title>[Penicillin V and not amoxicillin is the first choice preparation in acute otitis].</title>
        <authorList>
            <person name="Kamme C."/>
            <person name="Lundgren K."/>
            <person name="Prellner K."/>
        </authorList>
    </citation>
    <scope>NUCLEOTIDE SEQUENCE [LARGE SCALE GENOMIC DNA]</scope>
    <source>
        <strain evidence="6 7">W1</strain>
    </source>
</reference>
<dbReference type="Gene3D" id="3.40.630.40">
    <property type="entry name" value="Zn-dependent exopeptidases"/>
    <property type="match status" value="1"/>
</dbReference>
<organism evidence="6 7">
    <name type="scientific">Brachyspira aalborgi</name>
    <dbReference type="NCBI Taxonomy" id="29522"/>
    <lineage>
        <taxon>Bacteria</taxon>
        <taxon>Pseudomonadati</taxon>
        <taxon>Spirochaetota</taxon>
        <taxon>Spirochaetia</taxon>
        <taxon>Brachyspirales</taxon>
        <taxon>Brachyspiraceae</taxon>
        <taxon>Brachyspira</taxon>
    </lineage>
</organism>
<dbReference type="AlphaFoldDB" id="A0A5C8CE76"/>
<evidence type="ECO:0000313" key="6">
    <source>
        <dbReference type="EMBL" id="TXJ11680.1"/>
    </source>
</evidence>
<dbReference type="PANTHER" id="PTHR30404">
    <property type="entry name" value="N-ACETYLMURAMOYL-L-ALANINE AMIDASE"/>
    <property type="match status" value="1"/>
</dbReference>
<proteinExistence type="predicted"/>
<evidence type="ECO:0000256" key="1">
    <source>
        <dbReference type="ARBA" id="ARBA00001561"/>
    </source>
</evidence>
<evidence type="ECO:0000259" key="5">
    <source>
        <dbReference type="Pfam" id="PF01520"/>
    </source>
</evidence>
<dbReference type="EMBL" id="SAXT01000005">
    <property type="protein sequence ID" value="TXJ11680.1"/>
    <property type="molecule type" value="Genomic_DNA"/>
</dbReference>
<evidence type="ECO:0000313" key="7">
    <source>
        <dbReference type="Proteomes" id="UP000325116"/>
    </source>
</evidence>
<dbReference type="InterPro" id="IPR050695">
    <property type="entry name" value="N-acetylmuramoyl_amidase_3"/>
</dbReference>
<evidence type="ECO:0000256" key="2">
    <source>
        <dbReference type="ARBA" id="ARBA00011901"/>
    </source>
</evidence>
<dbReference type="EC" id="3.5.1.28" evidence="2"/>
<dbReference type="PANTHER" id="PTHR30404:SF0">
    <property type="entry name" value="N-ACETYLMURAMOYL-L-ALANINE AMIDASE AMIC"/>
    <property type="match status" value="1"/>
</dbReference>